<reference evidence="5 6" key="1">
    <citation type="journal article" date="2012" name="J. Bacteriol.">
        <title>Draft genome sequence of the cyanide-utilizing bacterium Pseudomonas fluorescens strain NCIMB 11764.</title>
        <authorList>
            <person name="Vilo C.A."/>
            <person name="Benedik M.J."/>
            <person name="Kunz D.A."/>
            <person name="Dong Q."/>
        </authorList>
    </citation>
    <scope>NUCLEOTIDE SEQUENCE [LARGE SCALE GENOMIC DNA]</scope>
    <source>
        <strain evidence="5 6">NCIMB 11764</strain>
    </source>
</reference>
<protein>
    <submittedName>
        <fullName evidence="5">Branched-chain amino acid aminotransferase</fullName>
    </submittedName>
</protein>
<dbReference type="SUPFAM" id="SSF51197">
    <property type="entry name" value="Clavaminate synthase-like"/>
    <property type="match status" value="1"/>
</dbReference>
<evidence type="ECO:0000256" key="3">
    <source>
        <dbReference type="ARBA" id="ARBA00023194"/>
    </source>
</evidence>
<dbReference type="GO" id="GO:0017000">
    <property type="term" value="P:antibiotic biosynthetic process"/>
    <property type="evidence" value="ECO:0007669"/>
    <property type="project" value="UniProtKB-KW"/>
</dbReference>
<evidence type="ECO:0000256" key="2">
    <source>
        <dbReference type="ARBA" id="ARBA00023002"/>
    </source>
</evidence>
<evidence type="ECO:0000313" key="6">
    <source>
        <dbReference type="Proteomes" id="UP000017175"/>
    </source>
</evidence>
<evidence type="ECO:0000313" key="5">
    <source>
        <dbReference type="EMBL" id="AKV06786.1"/>
    </source>
</evidence>
<evidence type="ECO:0000256" key="1">
    <source>
        <dbReference type="ARBA" id="ARBA00001954"/>
    </source>
</evidence>
<dbReference type="PANTHER" id="PTHR10696:SF56">
    <property type="entry name" value="TAUD_TFDA-LIKE DOMAIN-CONTAINING PROTEIN"/>
    <property type="match status" value="1"/>
</dbReference>
<name>A0A0K1QM09_PSEFL</name>
<dbReference type="AlphaFoldDB" id="A0A0K1QM09"/>
<dbReference type="RefSeq" id="WP_017340361.1">
    <property type="nucleotide sequence ID" value="NZ_CP010945.1"/>
</dbReference>
<feature type="domain" description="TauD/TfdA-like" evidence="4">
    <location>
        <begin position="72"/>
        <end position="250"/>
    </location>
</feature>
<keyword evidence="2" id="KW-0560">Oxidoreductase</keyword>
<dbReference type="EMBL" id="CP010945">
    <property type="protein sequence ID" value="AKV06786.1"/>
    <property type="molecule type" value="Genomic_DNA"/>
</dbReference>
<dbReference type="InterPro" id="IPR003819">
    <property type="entry name" value="TauD/TfdA-like"/>
</dbReference>
<keyword evidence="3" id="KW-0045">Antibiotic biosynthesis</keyword>
<evidence type="ECO:0000259" key="4">
    <source>
        <dbReference type="Pfam" id="PF02668"/>
    </source>
</evidence>
<proteinExistence type="predicted"/>
<organism evidence="5 6">
    <name type="scientific">Pseudomonas fluorescens NCIMB 11764</name>
    <dbReference type="NCBI Taxonomy" id="1221522"/>
    <lineage>
        <taxon>Bacteria</taxon>
        <taxon>Pseudomonadati</taxon>
        <taxon>Pseudomonadota</taxon>
        <taxon>Gammaproteobacteria</taxon>
        <taxon>Pseudomonadales</taxon>
        <taxon>Pseudomonadaceae</taxon>
        <taxon>Pseudomonas</taxon>
    </lineage>
</organism>
<dbReference type="OrthoDB" id="581608at2"/>
<dbReference type="PANTHER" id="PTHR10696">
    <property type="entry name" value="GAMMA-BUTYROBETAINE HYDROXYLASE-RELATED"/>
    <property type="match status" value="1"/>
</dbReference>
<sequence>MSDQGIVASTPYVSLGHRHDELSSRGWTVLTPAEFAYDVVGTLLEFGRIIPQFNGQTAFAITRKPGYEALPYSQSMNGIGPHTEAPVYGPPPRYLALHCHQQATCGGGHTGLVDGYELLRFLERTEPELREWIDDTPVEFVATAKPGEAAQTRVKEYILTPTEEGDIFRFSYNQFHYGDVNPSEDDLQQSKVTSSSSPLARFALLGEEYFIQHNTPVLIPDGCMLIWDNWRMIHARSRYTDPARNLTRYWLA</sequence>
<comment type="cofactor">
    <cofactor evidence="1">
        <name>Fe(2+)</name>
        <dbReference type="ChEBI" id="CHEBI:29033"/>
    </cofactor>
</comment>
<dbReference type="eggNOG" id="COG2175">
    <property type="taxonomic scope" value="Bacteria"/>
</dbReference>
<accession>A0A0K1QM09</accession>
<dbReference type="InterPro" id="IPR042098">
    <property type="entry name" value="TauD-like_sf"/>
</dbReference>
<dbReference type="Gene3D" id="3.60.130.10">
    <property type="entry name" value="Clavaminate synthase-like"/>
    <property type="match status" value="1"/>
</dbReference>
<dbReference type="Proteomes" id="UP000017175">
    <property type="component" value="Chromosome"/>
</dbReference>
<gene>
    <name evidence="5" type="ORF">B723_10390</name>
</gene>
<dbReference type="GO" id="GO:0008483">
    <property type="term" value="F:transaminase activity"/>
    <property type="evidence" value="ECO:0007669"/>
    <property type="project" value="UniProtKB-KW"/>
</dbReference>
<dbReference type="GO" id="GO:0016706">
    <property type="term" value="F:2-oxoglutarate-dependent dioxygenase activity"/>
    <property type="evidence" value="ECO:0007669"/>
    <property type="project" value="UniProtKB-ARBA"/>
</dbReference>
<dbReference type="InterPro" id="IPR050411">
    <property type="entry name" value="AlphaKG_dependent_hydroxylases"/>
</dbReference>
<dbReference type="Pfam" id="PF02668">
    <property type="entry name" value="TauD"/>
    <property type="match status" value="1"/>
</dbReference>
<keyword evidence="5" id="KW-0808">Transferase</keyword>
<keyword evidence="5" id="KW-0032">Aminotransferase</keyword>